<keyword evidence="4" id="KW-1185">Reference proteome</keyword>
<dbReference type="Proteomes" id="UP000268350">
    <property type="component" value="Unassembled WGS sequence"/>
</dbReference>
<protein>
    <submittedName>
        <fullName evidence="3">Uncharacterized protein</fullName>
    </submittedName>
</protein>
<gene>
    <name evidence="3" type="ORF">DGUA_6G010584</name>
</gene>
<proteinExistence type="predicted"/>
<name>A0A3B0JRD3_DROGU</name>
<evidence type="ECO:0000256" key="2">
    <source>
        <dbReference type="SAM" id="SignalP"/>
    </source>
</evidence>
<evidence type="ECO:0000256" key="1">
    <source>
        <dbReference type="SAM" id="MobiDB-lite"/>
    </source>
</evidence>
<dbReference type="AlphaFoldDB" id="A0A3B0JRD3"/>
<organism evidence="3 4">
    <name type="scientific">Drosophila guanche</name>
    <name type="common">Fruit fly</name>
    <dbReference type="NCBI Taxonomy" id="7266"/>
    <lineage>
        <taxon>Eukaryota</taxon>
        <taxon>Metazoa</taxon>
        <taxon>Ecdysozoa</taxon>
        <taxon>Arthropoda</taxon>
        <taxon>Hexapoda</taxon>
        <taxon>Insecta</taxon>
        <taxon>Pterygota</taxon>
        <taxon>Neoptera</taxon>
        <taxon>Endopterygota</taxon>
        <taxon>Diptera</taxon>
        <taxon>Brachycera</taxon>
        <taxon>Muscomorpha</taxon>
        <taxon>Ephydroidea</taxon>
        <taxon>Drosophilidae</taxon>
        <taxon>Drosophila</taxon>
        <taxon>Sophophora</taxon>
    </lineage>
</organism>
<keyword evidence="2" id="KW-0732">Signal</keyword>
<evidence type="ECO:0000313" key="3">
    <source>
        <dbReference type="EMBL" id="SPP78010.1"/>
    </source>
</evidence>
<reference evidence="4" key="1">
    <citation type="submission" date="2018-01" db="EMBL/GenBank/DDBJ databases">
        <authorList>
            <person name="Alioto T."/>
            <person name="Alioto T."/>
        </authorList>
    </citation>
    <scope>NUCLEOTIDE SEQUENCE [LARGE SCALE GENOMIC DNA]</scope>
</reference>
<accession>A0A3B0JRD3</accession>
<dbReference type="EMBL" id="OUUW01000003">
    <property type="protein sequence ID" value="SPP78010.1"/>
    <property type="molecule type" value="Genomic_DNA"/>
</dbReference>
<sequence length="161" mass="17225">MSESSCSVHPLGSLVVLLVLVQMLAFATASSETGRVDVQGAANGTTAVDEGDTAPNATTMDKQATETGSDTVAQPVFVDLSACEAITGNITLCQQAVQRIDARFSECCRILRRIHASNLCQWCLQRDNIARSKGDHSKIAWGNLYCSHSPCPRKGLRSIKA</sequence>
<feature type="compositionally biased region" description="Polar residues" evidence="1">
    <location>
        <begin position="55"/>
        <end position="68"/>
    </location>
</feature>
<feature type="signal peptide" evidence="2">
    <location>
        <begin position="1"/>
        <end position="29"/>
    </location>
</feature>
<feature type="chain" id="PRO_5017396788" evidence="2">
    <location>
        <begin position="30"/>
        <end position="161"/>
    </location>
</feature>
<feature type="region of interest" description="Disordered" evidence="1">
    <location>
        <begin position="44"/>
        <end position="68"/>
    </location>
</feature>
<evidence type="ECO:0000313" key="4">
    <source>
        <dbReference type="Proteomes" id="UP000268350"/>
    </source>
</evidence>